<dbReference type="AlphaFoldDB" id="A0AAE9YWM6"/>
<proteinExistence type="predicted"/>
<dbReference type="Pfam" id="PF14412">
    <property type="entry name" value="AHH"/>
    <property type="match status" value="1"/>
</dbReference>
<reference evidence="1 2" key="2">
    <citation type="journal article" date="2022" name="Mar. Drugs">
        <title>Bioassay-Guided Fractionation Leads to the Detection of Cholic Acid Generated by the Rare Thalassomonas sp.</title>
        <authorList>
            <person name="Pheiffer F."/>
            <person name="Schneider Y.K."/>
            <person name="Hansen E.H."/>
            <person name="Andersen J.H."/>
            <person name="Isaksson J."/>
            <person name="Busche T."/>
            <person name="R C."/>
            <person name="Kalinowski J."/>
            <person name="Zyl L.V."/>
            <person name="Trindade M."/>
        </authorList>
    </citation>
    <scope>NUCLEOTIDE SEQUENCE [LARGE SCALE GENOMIC DNA]</scope>
    <source>
        <strain evidence="1 2">A5K-106</strain>
    </source>
</reference>
<name>A0AAE9YWM6_9GAMM</name>
<accession>A0AAE9YWM6</accession>
<evidence type="ECO:0000313" key="1">
    <source>
        <dbReference type="EMBL" id="WDE01729.1"/>
    </source>
</evidence>
<dbReference type="KEGG" id="tact:SG35_002680"/>
<evidence type="ECO:0000313" key="2">
    <source>
        <dbReference type="Proteomes" id="UP000032568"/>
    </source>
</evidence>
<dbReference type="Proteomes" id="UP000032568">
    <property type="component" value="Chromosome"/>
</dbReference>
<dbReference type="EMBL" id="CP059735">
    <property type="protein sequence ID" value="WDE01729.1"/>
    <property type="molecule type" value="Genomic_DNA"/>
</dbReference>
<reference evidence="1 2" key="1">
    <citation type="journal article" date="2015" name="Genome Announc.">
        <title>Draft Genome Sequences of Marine Isolates of Thalassomonas viridans and Thalassomonas actiniarum.</title>
        <authorList>
            <person name="Olonade I."/>
            <person name="van Zyl L.J."/>
            <person name="Trindade M."/>
        </authorList>
    </citation>
    <scope>NUCLEOTIDE SEQUENCE [LARGE SCALE GENOMIC DNA]</scope>
    <source>
        <strain evidence="1 2">A5K-106</strain>
    </source>
</reference>
<organism evidence="1 2">
    <name type="scientific">Thalassomonas actiniarum</name>
    <dbReference type="NCBI Taxonomy" id="485447"/>
    <lineage>
        <taxon>Bacteria</taxon>
        <taxon>Pseudomonadati</taxon>
        <taxon>Pseudomonadota</taxon>
        <taxon>Gammaproteobacteria</taxon>
        <taxon>Alteromonadales</taxon>
        <taxon>Colwelliaceae</taxon>
        <taxon>Thalassomonas</taxon>
    </lineage>
</organism>
<keyword evidence="2" id="KW-1185">Reference proteome</keyword>
<protein>
    <submittedName>
        <fullName evidence="1">AHH domain-containing protein</fullName>
    </submittedName>
</protein>
<gene>
    <name evidence="1" type="ORF">SG35_002680</name>
</gene>
<dbReference type="InterPro" id="IPR032871">
    <property type="entry name" value="AHH_dom_containing"/>
</dbReference>
<sequence>MQREDEYITVQELEKDLISATGNPALAKRQALQYAIMYRGEIIDSVRYRKGFISKDDLILSRHIRWHHNKSHSQMLVKNMLAANRGPQADNTAAHHIVAWDCMKAARSRLRLAAFGIDIDHEANGVFLPRFIRHTPMLPIPDAKAHTQTHTNKYYLNVEYLLDETIAEGLGREGVIETLREIGEELEAGNFPLNELISQKTQK</sequence>